<name>A0A8X6R4J4_NEPPI</name>
<gene>
    <name evidence="1" type="ORF">NPIL_253121</name>
</gene>
<keyword evidence="2" id="KW-1185">Reference proteome</keyword>
<dbReference type="EMBL" id="BMAW01040217">
    <property type="protein sequence ID" value="GFU58807.1"/>
    <property type="molecule type" value="Genomic_DNA"/>
</dbReference>
<reference evidence="1" key="1">
    <citation type="submission" date="2020-08" db="EMBL/GenBank/DDBJ databases">
        <title>Multicomponent nature underlies the extraordinary mechanical properties of spider dragline silk.</title>
        <authorList>
            <person name="Kono N."/>
            <person name="Nakamura H."/>
            <person name="Mori M."/>
            <person name="Yoshida Y."/>
            <person name="Ohtoshi R."/>
            <person name="Malay A.D."/>
            <person name="Moran D.A.P."/>
            <person name="Tomita M."/>
            <person name="Numata K."/>
            <person name="Arakawa K."/>
        </authorList>
    </citation>
    <scope>NUCLEOTIDE SEQUENCE</scope>
</reference>
<evidence type="ECO:0000313" key="2">
    <source>
        <dbReference type="Proteomes" id="UP000887013"/>
    </source>
</evidence>
<dbReference type="Proteomes" id="UP000887013">
    <property type="component" value="Unassembled WGS sequence"/>
</dbReference>
<accession>A0A8X6R4J4</accession>
<organism evidence="1 2">
    <name type="scientific">Nephila pilipes</name>
    <name type="common">Giant wood spider</name>
    <name type="synonym">Nephila maculata</name>
    <dbReference type="NCBI Taxonomy" id="299642"/>
    <lineage>
        <taxon>Eukaryota</taxon>
        <taxon>Metazoa</taxon>
        <taxon>Ecdysozoa</taxon>
        <taxon>Arthropoda</taxon>
        <taxon>Chelicerata</taxon>
        <taxon>Arachnida</taxon>
        <taxon>Araneae</taxon>
        <taxon>Araneomorphae</taxon>
        <taxon>Entelegynae</taxon>
        <taxon>Araneoidea</taxon>
        <taxon>Nephilidae</taxon>
        <taxon>Nephila</taxon>
    </lineage>
</organism>
<proteinExistence type="predicted"/>
<protein>
    <submittedName>
        <fullName evidence="1">Uncharacterized protein</fullName>
    </submittedName>
</protein>
<sequence>AYQVVQEEQTRMHPPAWLQFHIRCSNTPKLVARSLLKVSSPFGPVVVQHWLDWSSMPNWTKLSINGCLNQSPERANLSQLV</sequence>
<evidence type="ECO:0000313" key="1">
    <source>
        <dbReference type="EMBL" id="GFU58807.1"/>
    </source>
</evidence>
<comment type="caution">
    <text evidence="1">The sequence shown here is derived from an EMBL/GenBank/DDBJ whole genome shotgun (WGS) entry which is preliminary data.</text>
</comment>
<dbReference type="AlphaFoldDB" id="A0A8X6R4J4"/>
<feature type="non-terminal residue" evidence="1">
    <location>
        <position position="1"/>
    </location>
</feature>